<feature type="transmembrane region" description="Helical" evidence="3">
    <location>
        <begin position="75"/>
        <end position="95"/>
    </location>
</feature>
<keyword evidence="2 3" id="KW-0472">Membrane</keyword>
<keyword evidence="6" id="KW-1185">Reference proteome</keyword>
<evidence type="ECO:0000256" key="1">
    <source>
        <dbReference type="ARBA" id="ARBA00022729"/>
    </source>
</evidence>
<evidence type="ECO:0000256" key="3">
    <source>
        <dbReference type="SAM" id="Phobius"/>
    </source>
</evidence>
<evidence type="ECO:0000313" key="5">
    <source>
        <dbReference type="EMBL" id="GAK50185.1"/>
    </source>
</evidence>
<accession>A0A0S6VWP2</accession>
<dbReference type="HOGENOM" id="CLU_1871340_0_0_0"/>
<reference evidence="5" key="1">
    <citation type="journal article" date="2015" name="PeerJ">
        <title>First genomic representation of candidate bacterial phylum KSB3 points to enhanced environmental sensing as a trigger of wastewater bulking.</title>
        <authorList>
            <person name="Sekiguchi Y."/>
            <person name="Ohashi A."/>
            <person name="Parks D.H."/>
            <person name="Yamauchi T."/>
            <person name="Tyson G.W."/>
            <person name="Hugenholtz P."/>
        </authorList>
    </citation>
    <scope>NUCLEOTIDE SEQUENCE [LARGE SCALE GENOMIC DNA]</scope>
</reference>
<dbReference type="AlphaFoldDB" id="A0A0S6VWP2"/>
<feature type="domain" description="Outer membrane protein assembly factor BamE" evidence="4">
    <location>
        <begin position="63"/>
        <end position="99"/>
    </location>
</feature>
<proteinExistence type="predicted"/>
<organism evidence="5">
    <name type="scientific">Candidatus Moduliflexus flocculans</name>
    <dbReference type="NCBI Taxonomy" id="1499966"/>
    <lineage>
        <taxon>Bacteria</taxon>
        <taxon>Candidatus Moduliflexota</taxon>
        <taxon>Candidatus Moduliflexia</taxon>
        <taxon>Candidatus Moduliflexales</taxon>
        <taxon>Candidatus Moduliflexaceae</taxon>
    </lineage>
</organism>
<feature type="transmembrane region" description="Helical" evidence="3">
    <location>
        <begin position="15"/>
        <end position="36"/>
    </location>
</feature>
<dbReference type="GO" id="GO:0019867">
    <property type="term" value="C:outer membrane"/>
    <property type="evidence" value="ECO:0007669"/>
    <property type="project" value="InterPro"/>
</dbReference>
<dbReference type="Proteomes" id="UP000030700">
    <property type="component" value="Unassembled WGS sequence"/>
</dbReference>
<keyword evidence="1" id="KW-0732">Signal</keyword>
<evidence type="ECO:0000256" key="2">
    <source>
        <dbReference type="ARBA" id="ARBA00023136"/>
    </source>
</evidence>
<dbReference type="InterPro" id="IPR037873">
    <property type="entry name" value="BamE-like"/>
</dbReference>
<keyword evidence="3" id="KW-1133">Transmembrane helix</keyword>
<name>A0A0S6VWP2_9BACT</name>
<keyword evidence="3" id="KW-0812">Transmembrane</keyword>
<evidence type="ECO:0000313" key="6">
    <source>
        <dbReference type="Proteomes" id="UP000030700"/>
    </source>
</evidence>
<sequence>MEKKQPQRRTVKKKIGLVISMASTVIGLLLFIHFYWLDGISGALWELLLGDTVYSQGYREYKFRRIHEGMTEEQVLEIVGIPLFRGSYFPFVWFYSYGKPLYKDKDPWVTDSCYTQRIIFFSGGKVSKIYHDFYFD</sequence>
<protein>
    <recommendedName>
        <fullName evidence="4">Outer membrane protein assembly factor BamE domain-containing protein</fullName>
    </recommendedName>
</protein>
<evidence type="ECO:0000259" key="4">
    <source>
        <dbReference type="Pfam" id="PF04355"/>
    </source>
</evidence>
<dbReference type="InterPro" id="IPR007450">
    <property type="entry name" value="BamE_dom"/>
</dbReference>
<gene>
    <name evidence="5" type="ORF">U14_01412</name>
</gene>
<dbReference type="STRING" id="1499966.U14_01412"/>
<dbReference type="Pfam" id="PF04355">
    <property type="entry name" value="BamE"/>
    <property type="match status" value="1"/>
</dbReference>
<dbReference type="Gene3D" id="3.30.1450.10">
    <property type="match status" value="1"/>
</dbReference>
<dbReference type="EMBL" id="DF820456">
    <property type="protein sequence ID" value="GAK50185.1"/>
    <property type="molecule type" value="Genomic_DNA"/>
</dbReference>